<dbReference type="InterPro" id="IPR039426">
    <property type="entry name" value="TonB-dep_rcpt-like"/>
</dbReference>
<dbReference type="InterPro" id="IPR023997">
    <property type="entry name" value="TonB-dep_OMP_SusC/RagA_CS"/>
</dbReference>
<accession>K1TBL9</accession>
<dbReference type="Gene3D" id="2.170.130.10">
    <property type="entry name" value="TonB-dependent receptor, plug domain"/>
    <property type="match status" value="1"/>
</dbReference>
<dbReference type="SUPFAM" id="SSF56935">
    <property type="entry name" value="Porins"/>
    <property type="match status" value="1"/>
</dbReference>
<keyword evidence="2" id="KW-0675">Receptor</keyword>
<dbReference type="InterPro" id="IPR037066">
    <property type="entry name" value="Plug_dom_sf"/>
</dbReference>
<feature type="domain" description="TonB-dependent receptor plug" evidence="1">
    <location>
        <begin position="2"/>
        <end position="77"/>
    </location>
</feature>
<dbReference type="Pfam" id="PF07715">
    <property type="entry name" value="Plug"/>
    <property type="match status" value="1"/>
</dbReference>
<dbReference type="PROSITE" id="PS52016">
    <property type="entry name" value="TONB_DEPENDENT_REC_3"/>
    <property type="match status" value="1"/>
</dbReference>
<feature type="non-terminal residue" evidence="2">
    <location>
        <position position="168"/>
    </location>
</feature>
<reference evidence="2" key="1">
    <citation type="journal article" date="2013" name="Environ. Microbiol.">
        <title>Microbiota from the distal guts of lean and obese adolescents exhibit partial functional redundancy besides clear differences in community structure.</title>
        <authorList>
            <person name="Ferrer M."/>
            <person name="Ruiz A."/>
            <person name="Lanza F."/>
            <person name="Haange S.B."/>
            <person name="Oberbach A."/>
            <person name="Till H."/>
            <person name="Bargiela R."/>
            <person name="Campoy C."/>
            <person name="Segura M.T."/>
            <person name="Richter M."/>
            <person name="von Bergen M."/>
            <person name="Seifert J."/>
            <person name="Suarez A."/>
        </authorList>
    </citation>
    <scope>NUCLEOTIDE SEQUENCE</scope>
</reference>
<name>K1TBL9_9ZZZZ</name>
<evidence type="ECO:0000313" key="2">
    <source>
        <dbReference type="EMBL" id="EKC56621.1"/>
    </source>
</evidence>
<dbReference type="InterPro" id="IPR012910">
    <property type="entry name" value="Plug_dom"/>
</dbReference>
<comment type="caution">
    <text evidence="2">The sequence shown here is derived from an EMBL/GenBank/DDBJ whole genome shotgun (WGS) entry which is preliminary data.</text>
</comment>
<evidence type="ECO:0000259" key="1">
    <source>
        <dbReference type="Pfam" id="PF07715"/>
    </source>
</evidence>
<protein>
    <submittedName>
        <fullName evidence="2">Protein containing TonB-dependent receptor, plug domain protein</fullName>
    </submittedName>
</protein>
<proteinExistence type="predicted"/>
<organism evidence="2">
    <name type="scientific">human gut metagenome</name>
    <dbReference type="NCBI Taxonomy" id="408170"/>
    <lineage>
        <taxon>unclassified sequences</taxon>
        <taxon>metagenomes</taxon>
        <taxon>organismal metagenomes</taxon>
    </lineage>
</organism>
<dbReference type="NCBIfam" id="TIGR04057">
    <property type="entry name" value="SusC_RagA_signa"/>
    <property type="match status" value="1"/>
</dbReference>
<dbReference type="EMBL" id="AJWY01010051">
    <property type="protein sequence ID" value="EKC56621.1"/>
    <property type="molecule type" value="Genomic_DNA"/>
</dbReference>
<feature type="non-terminal residue" evidence="2">
    <location>
        <position position="1"/>
    </location>
</feature>
<gene>
    <name evidence="2" type="ORF">LEA_14746</name>
</gene>
<sequence>SVPGLKVSLTSGNPTSSPKVILRGGTEFDGSGGPLVIVDGQLRDNFDDINPQDIASMDVLKDAGATAIYGARASNGVILITTKSGRAGHREINFRANIGLGYVNNPYDFLGAEDYITVLRTAYKNTPWAATANLTGSTPFGTGNKLGANMVWNIMGKTDENAYLLDMG</sequence>
<dbReference type="AlphaFoldDB" id="K1TBL9"/>